<gene>
    <name evidence="3" type="ORF">ADL29_39860</name>
</gene>
<feature type="domain" description="Knr4/Smi1-like" evidence="2">
    <location>
        <begin position="37"/>
        <end position="183"/>
    </location>
</feature>
<dbReference type="InterPro" id="IPR016024">
    <property type="entry name" value="ARM-type_fold"/>
</dbReference>
<organism evidence="3 4">
    <name type="scientific">Streptomyces chattanoogensis</name>
    <dbReference type="NCBI Taxonomy" id="66876"/>
    <lineage>
        <taxon>Bacteria</taxon>
        <taxon>Bacillati</taxon>
        <taxon>Actinomycetota</taxon>
        <taxon>Actinomycetes</taxon>
        <taxon>Kitasatosporales</taxon>
        <taxon>Streptomycetaceae</taxon>
        <taxon>Streptomyces</taxon>
    </lineage>
</organism>
<dbReference type="Gene3D" id="1.25.10.10">
    <property type="entry name" value="Leucine-rich Repeat Variant"/>
    <property type="match status" value="1"/>
</dbReference>
<evidence type="ECO:0000259" key="2">
    <source>
        <dbReference type="SMART" id="SM00860"/>
    </source>
</evidence>
<protein>
    <recommendedName>
        <fullName evidence="2">Knr4/Smi1-like domain-containing protein</fullName>
    </recommendedName>
</protein>
<proteinExistence type="predicted"/>
<evidence type="ECO:0000313" key="4">
    <source>
        <dbReference type="Proteomes" id="UP000037982"/>
    </source>
</evidence>
<comment type="caution">
    <text evidence="3">The sequence shown here is derived from an EMBL/GenBank/DDBJ whole genome shotgun (WGS) entry which is preliminary data.</text>
</comment>
<dbReference type="Proteomes" id="UP000037982">
    <property type="component" value="Unassembled WGS sequence"/>
</dbReference>
<dbReference type="Pfam" id="PF09346">
    <property type="entry name" value="SMI1_KNR4"/>
    <property type="match status" value="1"/>
</dbReference>
<dbReference type="Gene3D" id="3.40.1580.10">
    <property type="entry name" value="SMI1/KNR4-like"/>
    <property type="match status" value="1"/>
</dbReference>
<keyword evidence="4" id="KW-1185">Reference proteome</keyword>
<name>A0A0N0XRQ1_9ACTN</name>
<sequence length="328" mass="35284">MDARLRRIAAKLAPVRDLLGRTHSIREESHRVLLGPPMPESRVVAFEEQYGIRLPPCYRSFLTTIGNGGIGPGAGLLHLDDWDYVVLGAPIRPDHLSTPFPLSPTDPAPGPDWYHAFGPAWLDDDDAEPYPGTIALTTRGCSLYTLLVVTGPARGRVVDVNLEFDVDAPSFTHDTDFLDWYERWLDQTGNGMHSAPPDVALRDDEPPMAAILRDASDPALREVAARGLGRAPILTPAVRSLLGAAAVGDPAPEVRRTAVIMLGRRPTPSDDDVLVRALTDASADVREAALQALAGRGSALQQTAGSDRSPARVRLGSPPLPARSTLET</sequence>
<dbReference type="Pfam" id="PF13646">
    <property type="entry name" value="HEAT_2"/>
    <property type="match status" value="1"/>
</dbReference>
<dbReference type="InterPro" id="IPR011989">
    <property type="entry name" value="ARM-like"/>
</dbReference>
<reference evidence="4" key="1">
    <citation type="submission" date="2015-07" db="EMBL/GenBank/DDBJ databases">
        <authorList>
            <person name="Ju K.-S."/>
            <person name="Doroghazi J.R."/>
            <person name="Metcalf W.W."/>
        </authorList>
    </citation>
    <scope>NUCLEOTIDE SEQUENCE [LARGE SCALE GENOMIC DNA]</scope>
    <source>
        <strain evidence="4">NRRL ISP-5002</strain>
    </source>
</reference>
<accession>A0A0N0XRQ1</accession>
<dbReference type="EMBL" id="LGKG01000207">
    <property type="protein sequence ID" value="KPC58573.1"/>
    <property type="molecule type" value="Genomic_DNA"/>
</dbReference>
<dbReference type="PATRIC" id="fig|66876.3.peg.8746"/>
<feature type="region of interest" description="Disordered" evidence="1">
    <location>
        <begin position="297"/>
        <end position="328"/>
    </location>
</feature>
<dbReference type="InterPro" id="IPR037883">
    <property type="entry name" value="Knr4/Smi1-like_sf"/>
</dbReference>
<evidence type="ECO:0000256" key="1">
    <source>
        <dbReference type="SAM" id="MobiDB-lite"/>
    </source>
</evidence>
<dbReference type="SMART" id="SM00860">
    <property type="entry name" value="SMI1_KNR4"/>
    <property type="match status" value="1"/>
</dbReference>
<dbReference type="RefSeq" id="WP_053928327.1">
    <property type="nucleotide sequence ID" value="NZ_LGKG01000207.1"/>
</dbReference>
<dbReference type="SUPFAM" id="SSF48371">
    <property type="entry name" value="ARM repeat"/>
    <property type="match status" value="1"/>
</dbReference>
<dbReference type="InterPro" id="IPR018958">
    <property type="entry name" value="Knr4/Smi1-like_dom"/>
</dbReference>
<evidence type="ECO:0000313" key="3">
    <source>
        <dbReference type="EMBL" id="KPC58573.1"/>
    </source>
</evidence>
<dbReference type="SUPFAM" id="SSF160631">
    <property type="entry name" value="SMI1/KNR4-like"/>
    <property type="match status" value="1"/>
</dbReference>
<dbReference type="AlphaFoldDB" id="A0A0N0XRQ1"/>